<feature type="domain" description="RRM" evidence="3">
    <location>
        <begin position="304"/>
        <end position="379"/>
    </location>
</feature>
<comment type="caution">
    <text evidence="4">The sequence shown here is derived from an EMBL/GenBank/DDBJ whole genome shotgun (WGS) entry which is preliminary data.</text>
</comment>
<feature type="compositionally biased region" description="Basic residues" evidence="2">
    <location>
        <begin position="443"/>
        <end position="453"/>
    </location>
</feature>
<protein>
    <recommendedName>
        <fullName evidence="3">RRM domain-containing protein</fullName>
    </recommendedName>
</protein>
<dbReference type="Pfam" id="PF00076">
    <property type="entry name" value="RRM_1"/>
    <property type="match status" value="1"/>
</dbReference>
<feature type="compositionally biased region" description="Polar residues" evidence="2">
    <location>
        <begin position="428"/>
        <end position="437"/>
    </location>
</feature>
<evidence type="ECO:0000256" key="1">
    <source>
        <dbReference type="PROSITE-ProRule" id="PRU00176"/>
    </source>
</evidence>
<evidence type="ECO:0000313" key="4">
    <source>
        <dbReference type="EMBL" id="CAF3887247.1"/>
    </source>
</evidence>
<dbReference type="InterPro" id="IPR050441">
    <property type="entry name" value="RBM"/>
</dbReference>
<proteinExistence type="predicted"/>
<dbReference type="SUPFAM" id="SSF54928">
    <property type="entry name" value="RNA-binding domain, RBD"/>
    <property type="match status" value="1"/>
</dbReference>
<accession>A0A819GYU4</accession>
<dbReference type="Gene3D" id="3.30.70.330">
    <property type="match status" value="1"/>
</dbReference>
<dbReference type="SUPFAM" id="SSF52047">
    <property type="entry name" value="RNI-like"/>
    <property type="match status" value="1"/>
</dbReference>
<feature type="region of interest" description="Disordered" evidence="2">
    <location>
        <begin position="396"/>
        <end position="473"/>
    </location>
</feature>
<feature type="compositionally biased region" description="Basic and acidic residues" evidence="2">
    <location>
        <begin position="396"/>
        <end position="406"/>
    </location>
</feature>
<dbReference type="PROSITE" id="PS50102">
    <property type="entry name" value="RRM"/>
    <property type="match status" value="1"/>
</dbReference>
<dbReference type="GO" id="GO:0003723">
    <property type="term" value="F:RNA binding"/>
    <property type="evidence" value="ECO:0007669"/>
    <property type="project" value="UniProtKB-UniRule"/>
</dbReference>
<evidence type="ECO:0000259" key="3">
    <source>
        <dbReference type="PROSITE" id="PS50102"/>
    </source>
</evidence>
<name>A0A819GYU4_9BILA</name>
<dbReference type="InterPro" id="IPR035979">
    <property type="entry name" value="RBD_domain_sf"/>
</dbReference>
<evidence type="ECO:0000256" key="2">
    <source>
        <dbReference type="SAM" id="MobiDB-lite"/>
    </source>
</evidence>
<evidence type="ECO:0000313" key="5">
    <source>
        <dbReference type="Proteomes" id="UP000663844"/>
    </source>
</evidence>
<dbReference type="Gene3D" id="3.80.10.10">
    <property type="entry name" value="Ribonuclease Inhibitor"/>
    <property type="match status" value="1"/>
</dbReference>
<sequence>MSIFDLRILARLIHPKNIISLTLSNEQQTVHQIQYFLHDFRIDQFSQLRSLTLIGTHDDNLDPFQKYIMGSSLITLSISFGSCSLQSVDKLLLAISSCKLKNLIMLGVCRWDLVYFIVSNLSHLRKLFLKNLRKERFVDDTIAMPDIIQYSNLTSLSLDVLYGIEMDYVESILILCHGLQYLRVLAPYMELIFHYANVTAKHLFRNVTDLTLIINQQWPIDSIEYLSTIVNLSNLDKIYLNFQCKCDFVRSLDAEMKVLFKRAWSLRSLQIIFRNRTAINWITGSAVGLKQNLDISSGHSRNPVSLYVSGFAVKCRYEDLQEIFGRYGRIVDISVPFNDHKRDFKGFAFVEYEKSQAALDALDCCRLFGREITVKFAWSDRKTSLEMDTRKKETRYKRGDYEDSTGRHNRSRSRSRHRRSTSSEISDHCTNNQSPSAYSHLPVSRRRTNHSRSKYGSPKYGKQDAAGNGNAYH</sequence>
<organism evidence="4 5">
    <name type="scientific">Adineta steineri</name>
    <dbReference type="NCBI Taxonomy" id="433720"/>
    <lineage>
        <taxon>Eukaryota</taxon>
        <taxon>Metazoa</taxon>
        <taxon>Spiralia</taxon>
        <taxon>Gnathifera</taxon>
        <taxon>Rotifera</taxon>
        <taxon>Eurotatoria</taxon>
        <taxon>Bdelloidea</taxon>
        <taxon>Adinetida</taxon>
        <taxon>Adinetidae</taxon>
        <taxon>Adineta</taxon>
    </lineage>
</organism>
<dbReference type="AlphaFoldDB" id="A0A819GYU4"/>
<keyword evidence="1" id="KW-0694">RNA-binding</keyword>
<reference evidence="4" key="1">
    <citation type="submission" date="2021-02" db="EMBL/GenBank/DDBJ databases">
        <authorList>
            <person name="Nowell W R."/>
        </authorList>
    </citation>
    <scope>NUCLEOTIDE SEQUENCE</scope>
</reference>
<gene>
    <name evidence="4" type="ORF">OXD698_LOCUS23217</name>
</gene>
<dbReference type="PANTHER" id="PTHR48034">
    <property type="entry name" value="TRANSFORMER-2 SEX-DETERMINING PROTEIN-RELATED"/>
    <property type="match status" value="1"/>
</dbReference>
<feature type="compositionally biased region" description="Basic residues" evidence="2">
    <location>
        <begin position="407"/>
        <end position="420"/>
    </location>
</feature>
<dbReference type="InterPro" id="IPR012677">
    <property type="entry name" value="Nucleotide-bd_a/b_plait_sf"/>
</dbReference>
<dbReference type="Proteomes" id="UP000663844">
    <property type="component" value="Unassembled WGS sequence"/>
</dbReference>
<dbReference type="EMBL" id="CAJOAZ010002042">
    <property type="protein sequence ID" value="CAF3887247.1"/>
    <property type="molecule type" value="Genomic_DNA"/>
</dbReference>
<dbReference type="InterPro" id="IPR000504">
    <property type="entry name" value="RRM_dom"/>
</dbReference>
<dbReference type="SMART" id="SM00360">
    <property type="entry name" value="RRM"/>
    <property type="match status" value="1"/>
</dbReference>
<dbReference type="InterPro" id="IPR032675">
    <property type="entry name" value="LRR_dom_sf"/>
</dbReference>